<evidence type="ECO:0000313" key="2">
    <source>
        <dbReference type="Proteomes" id="UP000326582"/>
    </source>
</evidence>
<sequence length="472" mass="54608">MFYAVSRVAPHFRTYRSPTFSTFSKASESTPLSRVLLSMFSCRSFLRISRCSPSYATRSLSLVSHDNSSVTVDLDDQKPIRVSFKTAFLRDSCNAPESVDVDTRQKSFTTAQVALNHKLAEDPTIVDTENGNALQIKWKQADGSVHVSTYPEAFLKKHASLPSRMKGKFFPERQVFWTNEEIVEDLHNLHVEYKDYFEGVDDFRKVVNGLNKYGIFFVDNMEDPLDNPQTHHITPHNELLWPVAKLAQRFGYIKKTFYGTLFDVKNEKKAKNIANTNVFLPLHMDLCYYESPPGLQLLHFIKNSTLGGENVFSDSFAAVKHIRQNDRVAYEALKKVPITYHYDNNGEYYYYLRPLIVEDPYIPDFTTGEARIKEVNYSPPFQGNFEFGVTKDENPELFKDFMRGMVKFEEFINDPKNQYVVKMPENTCVIFDNRRVLHSRLQFSDSNGGDRWLMGCYVDGDSFRSKLRVLNR</sequence>
<accession>A0ACD0WSH5</accession>
<gene>
    <name evidence="1" type="ORF">EJF14_80012</name>
</gene>
<evidence type="ECO:0000313" key="1">
    <source>
        <dbReference type="EMBL" id="QFZ30298.1"/>
    </source>
</evidence>
<dbReference type="Proteomes" id="UP000326582">
    <property type="component" value="Chromosome 8"/>
</dbReference>
<reference evidence="2" key="1">
    <citation type="journal article" date="2019" name="MBio">
        <title>Comparative genomics for the elucidation of multidrug resistance (MDR) in Candida lusitaniae.</title>
        <authorList>
            <person name="Kannan A."/>
            <person name="Asner S.A."/>
            <person name="Trachsel E."/>
            <person name="Kelly S."/>
            <person name="Parker J."/>
            <person name="Sanglard D."/>
        </authorList>
    </citation>
    <scope>NUCLEOTIDE SEQUENCE [LARGE SCALE GENOMIC DNA]</scope>
    <source>
        <strain evidence="2">P1</strain>
    </source>
</reference>
<proteinExistence type="predicted"/>
<name>A0ACD0WSH5_CLALS</name>
<organism evidence="1 2">
    <name type="scientific">Clavispora lusitaniae</name>
    <name type="common">Candida lusitaniae</name>
    <dbReference type="NCBI Taxonomy" id="36911"/>
    <lineage>
        <taxon>Eukaryota</taxon>
        <taxon>Fungi</taxon>
        <taxon>Dikarya</taxon>
        <taxon>Ascomycota</taxon>
        <taxon>Saccharomycotina</taxon>
        <taxon>Pichiomycetes</taxon>
        <taxon>Metschnikowiaceae</taxon>
        <taxon>Clavispora</taxon>
    </lineage>
</organism>
<dbReference type="EMBL" id="CP038491">
    <property type="protein sequence ID" value="QFZ30298.1"/>
    <property type="molecule type" value="Genomic_DNA"/>
</dbReference>
<protein>
    <submittedName>
        <fullName evidence="1">Oxidoreductase</fullName>
    </submittedName>
</protein>
<keyword evidence="2" id="KW-1185">Reference proteome</keyword>